<reference evidence="1 2" key="2">
    <citation type="submission" date="2018-11" db="EMBL/GenBank/DDBJ databases">
        <authorList>
            <consortium name="Pathogen Informatics"/>
        </authorList>
    </citation>
    <scope>NUCLEOTIDE SEQUENCE [LARGE SCALE GENOMIC DNA]</scope>
</reference>
<keyword evidence="2" id="KW-1185">Reference proteome</keyword>
<dbReference type="OrthoDB" id="5916841at2759"/>
<dbReference type="Gene3D" id="2.60.98.60">
    <property type="entry name" value="Cell-cell fusogen EFF/AFF, domain 1"/>
    <property type="match status" value="2"/>
</dbReference>
<gene>
    <name evidence="1" type="ORF">ASIM_LOCUS17285</name>
</gene>
<organism evidence="3">
    <name type="scientific">Anisakis simplex</name>
    <name type="common">Herring worm</name>
    <dbReference type="NCBI Taxonomy" id="6269"/>
    <lineage>
        <taxon>Eukaryota</taxon>
        <taxon>Metazoa</taxon>
        <taxon>Ecdysozoa</taxon>
        <taxon>Nematoda</taxon>
        <taxon>Chromadorea</taxon>
        <taxon>Rhabditida</taxon>
        <taxon>Spirurina</taxon>
        <taxon>Ascaridomorpha</taxon>
        <taxon>Ascaridoidea</taxon>
        <taxon>Anisakidae</taxon>
        <taxon>Anisakis</taxon>
        <taxon>Anisakis simplex complex</taxon>
    </lineage>
</organism>
<evidence type="ECO:0000313" key="1">
    <source>
        <dbReference type="EMBL" id="VDK60007.1"/>
    </source>
</evidence>
<dbReference type="GO" id="GO:0044291">
    <property type="term" value="C:cell-cell contact zone"/>
    <property type="evidence" value="ECO:0007669"/>
    <property type="project" value="TreeGrafter"/>
</dbReference>
<name>A0A0M3KA87_ANISI</name>
<dbReference type="EMBL" id="UYRR01033946">
    <property type="protein sequence ID" value="VDK60007.1"/>
    <property type="molecule type" value="Genomic_DNA"/>
</dbReference>
<dbReference type="PANTHER" id="PTHR37415:SF1">
    <property type="entry name" value="CELL FUSION PROTEIN AFF-1"/>
    <property type="match status" value="1"/>
</dbReference>
<dbReference type="Proteomes" id="UP000267096">
    <property type="component" value="Unassembled WGS sequence"/>
</dbReference>
<dbReference type="InterPro" id="IPR043076">
    <property type="entry name" value="Fusogen_EFF/AFF_dom3"/>
</dbReference>
<accession>A0A0M3KA87</accession>
<protein>
    <submittedName>
        <fullName evidence="3">Phlebovirus_G2 domain-containing protein</fullName>
    </submittedName>
</protein>
<dbReference type="Gene3D" id="2.60.40.3980">
    <property type="entry name" value="Cell-cell fusogen EFF/AFF, domain 3"/>
    <property type="match status" value="1"/>
</dbReference>
<dbReference type="InterPro" id="IPR029213">
    <property type="entry name" value="Fusogen_EFF/AFF"/>
</dbReference>
<proteinExistence type="predicted"/>
<dbReference type="PANTHER" id="PTHR37415">
    <property type="entry name" value="EFF-1A"/>
    <property type="match status" value="1"/>
</dbReference>
<dbReference type="GO" id="GO:0000768">
    <property type="term" value="P:syncytium formation by plasma membrane fusion"/>
    <property type="evidence" value="ECO:0007669"/>
    <property type="project" value="TreeGrafter"/>
</dbReference>
<sequence length="412" mass="46604">MSDNGQTVDTKSSSVAELTLKETLCLNFTSGSRSGSNPSSSTTQLHTIEFVRMEQQFPIVAKYKFAIPQIISSCICDCAGAEQNCTKGSICYRTYHAHQSNAGCLTQSLKSEVCCDVAIEPYNNKMYTAIKLNQPDTIVVLKHKIYERIANRWIEASSDEFDAIINKGSAIIESIDRRKIEIRVTSGRVIREMNAGMYYYSDEIEMLMTGIRLNEPSESDIHKLGWMRNENGKWIIRNGIIKITDSQHITVESCKGQKYLTRYNLEYFVSGNEGLSELDLGFPVDDESWVEDISIANDRRSVRVVHAEGTAIHLTINTDIRLGGKGTLIGYVYRSDDKLSTEWSFSVEMGSKVRSSFMTIIGGLSSTINSDRFVCLHPVGNTYGEICNWLRLAIYFRVYSFSKYYRFKIIFS</sequence>
<dbReference type="AlphaFoldDB" id="A0A0M3KA87"/>
<dbReference type="WBParaSite" id="ASIM_0001788301-mRNA-1">
    <property type="protein sequence ID" value="ASIM_0001788301-mRNA-1"/>
    <property type="gene ID" value="ASIM_0001788301"/>
</dbReference>
<evidence type="ECO:0000313" key="3">
    <source>
        <dbReference type="WBParaSite" id="ASIM_0001788301-mRNA-1"/>
    </source>
</evidence>
<dbReference type="Pfam" id="PF14884">
    <property type="entry name" value="EFF-AFF"/>
    <property type="match status" value="2"/>
</dbReference>
<reference evidence="3" key="1">
    <citation type="submission" date="2017-02" db="UniProtKB">
        <authorList>
            <consortium name="WormBaseParasite"/>
        </authorList>
    </citation>
    <scope>IDENTIFICATION</scope>
</reference>
<evidence type="ECO:0000313" key="2">
    <source>
        <dbReference type="Proteomes" id="UP000267096"/>
    </source>
</evidence>